<dbReference type="FunFam" id="3.30.465.10:FF:000017">
    <property type="entry name" value="Xanthine dehydrogenase, FAD binding subunit"/>
    <property type="match status" value="1"/>
</dbReference>
<evidence type="ECO:0000313" key="6">
    <source>
        <dbReference type="Proteomes" id="UP000254889"/>
    </source>
</evidence>
<evidence type="ECO:0000256" key="3">
    <source>
        <dbReference type="ARBA" id="ARBA00023002"/>
    </source>
</evidence>
<dbReference type="PROSITE" id="PS51387">
    <property type="entry name" value="FAD_PCMH"/>
    <property type="match status" value="1"/>
</dbReference>
<evidence type="ECO:0000256" key="1">
    <source>
        <dbReference type="ARBA" id="ARBA00022630"/>
    </source>
</evidence>
<feature type="domain" description="FAD-binding PCMH-type" evidence="4">
    <location>
        <begin position="1"/>
        <end position="176"/>
    </location>
</feature>
<sequence>MKPAPFAYHKARSLDDALAHLAAHKDARLLAGGQSLIATLNMRLSAPTLLVDINGIAGLDRIEVKGDAIEIGALVRHAQAERSDVIAKHVPLIARAMPHIAHPAIRNRGTLGGSIAFADPAAELPACLLALGGAIVASGPNGTRAIKADDFFKGLFETALSPDEIVTALRVPMARPDSRIGFAELARRHGDYAIVGLAATARTTGEKLADVRLAYFGVGDTPVRARKAETALAEGNIDDAVGALDLSPHDDVQATAATKKHLAGVLLRRVAKQLMEAVHA</sequence>
<dbReference type="InterPro" id="IPR036683">
    <property type="entry name" value="CO_DH_flav_C_dom_sf"/>
</dbReference>
<dbReference type="OrthoDB" id="9793944at2"/>
<dbReference type="Gene3D" id="3.30.390.50">
    <property type="entry name" value="CO dehydrogenase flavoprotein, C-terminal domain"/>
    <property type="match status" value="1"/>
</dbReference>
<dbReference type="RefSeq" id="WP_115691722.1">
    <property type="nucleotide sequence ID" value="NZ_CP031417.1"/>
</dbReference>
<dbReference type="InterPro" id="IPR005107">
    <property type="entry name" value="CO_DH_flav_C"/>
</dbReference>
<keyword evidence="6" id="KW-1185">Reference proteome</keyword>
<evidence type="ECO:0000259" key="4">
    <source>
        <dbReference type="PROSITE" id="PS51387"/>
    </source>
</evidence>
<proteinExistence type="predicted"/>
<name>A0A345ZWP6_9HYPH</name>
<reference evidence="5 6" key="1">
    <citation type="submission" date="2018-07" db="EMBL/GenBank/DDBJ databases">
        <authorList>
            <person name="Quirk P.G."/>
            <person name="Krulwich T.A."/>
        </authorList>
    </citation>
    <scope>NUCLEOTIDE SEQUENCE [LARGE SCALE GENOMIC DNA]</scope>
    <source>
        <strain evidence="5 6">CC-BB4</strain>
    </source>
</reference>
<keyword evidence="2" id="KW-0274">FAD</keyword>
<dbReference type="Pfam" id="PF00941">
    <property type="entry name" value="FAD_binding_5"/>
    <property type="match status" value="1"/>
</dbReference>
<dbReference type="InterPro" id="IPR002346">
    <property type="entry name" value="Mopterin_DH_FAD-bd"/>
</dbReference>
<dbReference type="AlphaFoldDB" id="A0A345ZWP6"/>
<keyword evidence="1" id="KW-0285">Flavoprotein</keyword>
<dbReference type="InterPro" id="IPR016169">
    <property type="entry name" value="FAD-bd_PCMH_sub2"/>
</dbReference>
<evidence type="ECO:0000256" key="2">
    <source>
        <dbReference type="ARBA" id="ARBA00022827"/>
    </source>
</evidence>
<dbReference type="Gene3D" id="3.30.465.10">
    <property type="match status" value="1"/>
</dbReference>
<keyword evidence="3" id="KW-0560">Oxidoreductase</keyword>
<dbReference type="PANTHER" id="PTHR42659">
    <property type="entry name" value="XANTHINE DEHYDROGENASE SUBUNIT C-RELATED"/>
    <property type="match status" value="1"/>
</dbReference>
<evidence type="ECO:0000313" key="5">
    <source>
        <dbReference type="EMBL" id="AXK81343.1"/>
    </source>
</evidence>
<protein>
    <submittedName>
        <fullName evidence="5">Xanthine dehydrogenase family protein subunit M</fullName>
    </submittedName>
</protein>
<dbReference type="Gene3D" id="3.30.43.10">
    <property type="entry name" value="Uridine Diphospho-n-acetylenolpyruvylglucosamine Reductase, domain 2"/>
    <property type="match status" value="1"/>
</dbReference>
<dbReference type="Pfam" id="PF03450">
    <property type="entry name" value="CO_deh_flav_C"/>
    <property type="match status" value="1"/>
</dbReference>
<dbReference type="EMBL" id="CP031417">
    <property type="protein sequence ID" value="AXK81343.1"/>
    <property type="molecule type" value="Genomic_DNA"/>
</dbReference>
<dbReference type="GO" id="GO:0071949">
    <property type="term" value="F:FAD binding"/>
    <property type="evidence" value="ECO:0007669"/>
    <property type="project" value="InterPro"/>
</dbReference>
<organism evidence="5 6">
    <name type="scientific">Pseudolabrys taiwanensis</name>
    <dbReference type="NCBI Taxonomy" id="331696"/>
    <lineage>
        <taxon>Bacteria</taxon>
        <taxon>Pseudomonadati</taxon>
        <taxon>Pseudomonadota</taxon>
        <taxon>Alphaproteobacteria</taxon>
        <taxon>Hyphomicrobiales</taxon>
        <taxon>Xanthobacteraceae</taxon>
        <taxon>Pseudolabrys</taxon>
    </lineage>
</organism>
<dbReference type="InterPro" id="IPR016166">
    <property type="entry name" value="FAD-bd_PCMH"/>
</dbReference>
<dbReference type="InterPro" id="IPR051312">
    <property type="entry name" value="Diverse_Substr_Oxidored"/>
</dbReference>
<dbReference type="GO" id="GO:0016491">
    <property type="term" value="F:oxidoreductase activity"/>
    <property type="evidence" value="ECO:0007669"/>
    <property type="project" value="UniProtKB-KW"/>
</dbReference>
<dbReference type="KEGG" id="ptaw:DW352_12965"/>
<accession>A0A345ZWP6</accession>
<dbReference type="InterPro" id="IPR016167">
    <property type="entry name" value="FAD-bd_PCMH_sub1"/>
</dbReference>
<dbReference type="InterPro" id="IPR036318">
    <property type="entry name" value="FAD-bd_PCMH-like_sf"/>
</dbReference>
<dbReference type="Proteomes" id="UP000254889">
    <property type="component" value="Chromosome"/>
</dbReference>
<dbReference type="SUPFAM" id="SSF55447">
    <property type="entry name" value="CO dehydrogenase flavoprotein C-terminal domain-like"/>
    <property type="match status" value="1"/>
</dbReference>
<gene>
    <name evidence="5" type="ORF">DW352_12965</name>
</gene>
<dbReference type="SUPFAM" id="SSF56176">
    <property type="entry name" value="FAD-binding/transporter-associated domain-like"/>
    <property type="match status" value="1"/>
</dbReference>
<dbReference type="SMART" id="SM01092">
    <property type="entry name" value="CO_deh_flav_C"/>
    <property type="match status" value="1"/>
</dbReference>
<dbReference type="PANTHER" id="PTHR42659:SF2">
    <property type="entry name" value="XANTHINE DEHYDROGENASE SUBUNIT C-RELATED"/>
    <property type="match status" value="1"/>
</dbReference>